<protein>
    <submittedName>
        <fullName evidence="3">Glycosyltransferase family 2 protein</fullName>
    </submittedName>
</protein>
<feature type="compositionally biased region" description="Low complexity" evidence="1">
    <location>
        <begin position="955"/>
        <end position="971"/>
    </location>
</feature>
<dbReference type="Gene3D" id="3.90.550.10">
    <property type="entry name" value="Spore Coat Polysaccharide Biosynthesis Protein SpsA, Chain A"/>
    <property type="match status" value="1"/>
</dbReference>
<dbReference type="RefSeq" id="WP_206823472.1">
    <property type="nucleotide sequence ID" value="NZ_JAEMWU010000001.1"/>
</dbReference>
<gene>
    <name evidence="3" type="ORF">JF543_07045</name>
</gene>
<feature type="transmembrane region" description="Helical" evidence="2">
    <location>
        <begin position="509"/>
        <end position="538"/>
    </location>
</feature>
<dbReference type="AlphaFoldDB" id="A0A939IRG1"/>
<organism evidence="3 4">
    <name type="scientific">Microbacterium esteraromaticum</name>
    <dbReference type="NCBI Taxonomy" id="57043"/>
    <lineage>
        <taxon>Bacteria</taxon>
        <taxon>Bacillati</taxon>
        <taxon>Actinomycetota</taxon>
        <taxon>Actinomycetes</taxon>
        <taxon>Micrococcales</taxon>
        <taxon>Microbacteriaceae</taxon>
        <taxon>Microbacterium</taxon>
    </lineage>
</organism>
<dbReference type="Pfam" id="PF13641">
    <property type="entry name" value="Glyco_tranf_2_3"/>
    <property type="match status" value="1"/>
</dbReference>
<feature type="transmembrane region" description="Helical" evidence="2">
    <location>
        <begin position="614"/>
        <end position="636"/>
    </location>
</feature>
<feature type="transmembrane region" description="Helical" evidence="2">
    <location>
        <begin position="550"/>
        <end position="569"/>
    </location>
</feature>
<evidence type="ECO:0000256" key="1">
    <source>
        <dbReference type="SAM" id="MobiDB-lite"/>
    </source>
</evidence>
<feature type="transmembrane region" description="Helical" evidence="2">
    <location>
        <begin position="459"/>
        <end position="476"/>
    </location>
</feature>
<evidence type="ECO:0000256" key="2">
    <source>
        <dbReference type="SAM" id="Phobius"/>
    </source>
</evidence>
<dbReference type="InterPro" id="IPR029044">
    <property type="entry name" value="Nucleotide-diphossugar_trans"/>
</dbReference>
<feature type="transmembrane region" description="Helical" evidence="2">
    <location>
        <begin position="891"/>
        <end position="911"/>
    </location>
</feature>
<feature type="transmembrane region" description="Helical" evidence="2">
    <location>
        <begin position="678"/>
        <end position="700"/>
    </location>
</feature>
<sequence length="983" mass="102462">MPARVHAIAVVRTGESASAQLLHTLDAIRDQTTRPTAVTVVVLGDGSAVRAASGLGDIVESVIEARPTTTYAEAVALAGPRIAEGAAVWLLAQDTAPRRNALQLLIGALERSPSAAIAAPKLVRQDDDREIQSLGVSMTRFGRSVELTAGELDQGQHDATEDALGADVRGMLIRAEAPAVLRPDVALRGADEGLDLGVRARLGGARVVLVPKARVGVRPHGPAALPRSAVSRAWATRRAQLHRRLAYAPALAVPLHWMSLLPLALWRSILHLIGKRPGDVAPEWGAALAAMVAFGGVFRSRSAIRSFRRGSWASIAPLRVTHDQLRQRLDDGHGSERGAVSELRFFGGGAWVVLGALLVSLVVFVPMLAWPAIGGGGLLPMRDTVAALWSDTAWGLRDLGLGVVGPADPFTAVLALLGSLWPGSPSYALVLLWLLALPLAVLGGWFAATRVTDRSGLRILGGVLWALAPTFLDALVQGRPAAVLLHLLLPWVFHTASVAHRSWGASGAASLLIAAALACAPSLAPALVLLWAVALIFAFSLRRLRAAARLAWLLVPTVIMFAPLIIWQIRQGDPWALLADPAVVRVLDQVGADSAGRAAIAGGFPTADLAGWEWFIGAEMAVWAPLLLAPVAVLALASALSPRWRAGYALLLVAVLGTATAMISVGVVVSFVHGSGVALWPGSGLSLAWLGVVGAALITLDTVVALAPLRIGAALVAGLGVAACALPALLAVNTGHSEVRNASPSTLPALVAAQATSEPDRATLVITPQNDGSLAAQVIWGASATLGAQTTMLSTATQPPAGSVAQDAVDLVSARDFDAAAALAEEAISFVLLEQEPGANDIAHGMHDDAVEAIDERTGFVKAGETAHGVLWSIDVPIAERTRADATQQSIARVVGIAQIIVVFAALLLAIPTRASRRAARARSRVVGRAPDEPPLPPRRRWREEEPYTGQVTVAPQSSAPQPSAPDGAAALAEPDIDAEERR</sequence>
<feature type="transmembrane region" description="Helical" evidence="2">
    <location>
        <begin position="245"/>
        <end position="269"/>
    </location>
</feature>
<keyword evidence="2" id="KW-1133">Transmembrane helix</keyword>
<feature type="transmembrane region" description="Helical" evidence="2">
    <location>
        <begin position="648"/>
        <end position="672"/>
    </location>
</feature>
<dbReference type="SUPFAM" id="SSF53448">
    <property type="entry name" value="Nucleotide-diphospho-sugar transferases"/>
    <property type="match status" value="1"/>
</dbReference>
<comment type="caution">
    <text evidence="3">The sequence shown here is derived from an EMBL/GenBank/DDBJ whole genome shotgun (WGS) entry which is preliminary data.</text>
</comment>
<dbReference type="EMBL" id="JAEMWU010000001">
    <property type="protein sequence ID" value="MBN8205715.1"/>
    <property type="molecule type" value="Genomic_DNA"/>
</dbReference>
<feature type="region of interest" description="Disordered" evidence="1">
    <location>
        <begin position="920"/>
        <end position="983"/>
    </location>
</feature>
<accession>A0A939IRG1</accession>
<evidence type="ECO:0000313" key="4">
    <source>
        <dbReference type="Proteomes" id="UP000664385"/>
    </source>
</evidence>
<keyword evidence="2" id="KW-0812">Transmembrane</keyword>
<proteinExistence type="predicted"/>
<reference evidence="3" key="1">
    <citation type="submission" date="2020-12" db="EMBL/GenBank/DDBJ databases">
        <title>PHA producing bacteria isolated from mangrove.</title>
        <authorList>
            <person name="Zheng W."/>
            <person name="Yu S."/>
            <person name="Huang Y."/>
        </authorList>
    </citation>
    <scope>NUCLEOTIDE SEQUENCE</scope>
    <source>
        <strain evidence="3">GN8-5</strain>
    </source>
</reference>
<evidence type="ECO:0000313" key="3">
    <source>
        <dbReference type="EMBL" id="MBN8205715.1"/>
    </source>
</evidence>
<feature type="transmembrane region" description="Helical" evidence="2">
    <location>
        <begin position="712"/>
        <end position="732"/>
    </location>
</feature>
<feature type="transmembrane region" description="Helical" evidence="2">
    <location>
        <begin position="281"/>
        <end position="298"/>
    </location>
</feature>
<dbReference type="Proteomes" id="UP000664385">
    <property type="component" value="Unassembled WGS sequence"/>
</dbReference>
<keyword evidence="2" id="KW-0472">Membrane</keyword>
<feature type="transmembrane region" description="Helical" evidence="2">
    <location>
        <begin position="427"/>
        <end position="447"/>
    </location>
</feature>
<name>A0A939IRG1_9MICO</name>
<feature type="transmembrane region" description="Helical" evidence="2">
    <location>
        <begin position="351"/>
        <end position="373"/>
    </location>
</feature>